<evidence type="ECO:0000259" key="9">
    <source>
        <dbReference type="PROSITE" id="PS50208"/>
    </source>
</evidence>
<dbReference type="GO" id="GO:0004197">
    <property type="term" value="F:cysteine-type endopeptidase activity"/>
    <property type="evidence" value="ECO:0007669"/>
    <property type="project" value="InterPro"/>
</dbReference>
<dbReference type="CDD" id="cd00032">
    <property type="entry name" value="CASc"/>
    <property type="match status" value="1"/>
</dbReference>
<dbReference type="PANTHER" id="PTHR10454">
    <property type="entry name" value="CASPASE"/>
    <property type="match status" value="1"/>
</dbReference>
<organism evidence="10">
    <name type="scientific">Eriocheir sinensis</name>
    <name type="common">Chinese mitten crab</name>
    <dbReference type="NCBI Taxonomy" id="95602"/>
    <lineage>
        <taxon>Eukaryota</taxon>
        <taxon>Metazoa</taxon>
        <taxon>Ecdysozoa</taxon>
        <taxon>Arthropoda</taxon>
        <taxon>Crustacea</taxon>
        <taxon>Multicrustacea</taxon>
        <taxon>Malacostraca</taxon>
        <taxon>Eumalacostraca</taxon>
        <taxon>Eucarida</taxon>
        <taxon>Decapoda</taxon>
        <taxon>Pleocyemata</taxon>
        <taxon>Brachyura</taxon>
        <taxon>Eubrachyura</taxon>
        <taxon>Grapsoidea</taxon>
        <taxon>Varunidae</taxon>
        <taxon>Eriocheir</taxon>
    </lineage>
</organism>
<dbReference type="InterPro" id="IPR033139">
    <property type="entry name" value="Caspase_cys_AS"/>
</dbReference>
<dbReference type="PROSITE" id="PS01121">
    <property type="entry name" value="CASPASE_HIS"/>
    <property type="match status" value="1"/>
</dbReference>
<dbReference type="AlphaFoldDB" id="A0A219MDY5"/>
<dbReference type="InterPro" id="IPR001309">
    <property type="entry name" value="Pept_C14_p20"/>
</dbReference>
<keyword evidence="4" id="KW-0788">Thiol protease</keyword>
<dbReference type="Pfam" id="PF00656">
    <property type="entry name" value="Peptidase_C14"/>
    <property type="match status" value="1"/>
</dbReference>
<evidence type="ECO:0000256" key="4">
    <source>
        <dbReference type="ARBA" id="ARBA00022807"/>
    </source>
</evidence>
<feature type="domain" description="Caspase family p10" evidence="8">
    <location>
        <begin position="253"/>
        <end position="349"/>
    </location>
</feature>
<evidence type="ECO:0000256" key="1">
    <source>
        <dbReference type="ARBA" id="ARBA00010134"/>
    </source>
</evidence>
<dbReference type="PROSITE" id="PS50208">
    <property type="entry name" value="CASPASE_P20"/>
    <property type="match status" value="1"/>
</dbReference>
<accession>A0A219MDY5</accession>
<dbReference type="PROSITE" id="PS01122">
    <property type="entry name" value="CASPASE_CYS"/>
    <property type="match status" value="1"/>
</dbReference>
<dbReference type="SMART" id="SM00115">
    <property type="entry name" value="CASc"/>
    <property type="match status" value="1"/>
</dbReference>
<dbReference type="OrthoDB" id="6116485at2759"/>
<comment type="similarity">
    <text evidence="1 6">Belongs to the peptidase C14A family.</text>
</comment>
<dbReference type="GO" id="GO:0006915">
    <property type="term" value="P:apoptotic process"/>
    <property type="evidence" value="ECO:0007669"/>
    <property type="project" value="TreeGrafter"/>
</dbReference>
<dbReference type="InterPro" id="IPR002138">
    <property type="entry name" value="Pept_C14_p10"/>
</dbReference>
<dbReference type="InterPro" id="IPR015917">
    <property type="entry name" value="Pept_C14A"/>
</dbReference>
<dbReference type="Gene3D" id="3.40.50.1460">
    <property type="match status" value="1"/>
</dbReference>
<feature type="compositionally biased region" description="Acidic residues" evidence="7">
    <location>
        <begin position="57"/>
        <end position="67"/>
    </location>
</feature>
<evidence type="ECO:0000256" key="2">
    <source>
        <dbReference type="ARBA" id="ARBA00022670"/>
    </source>
</evidence>
<name>A0A219MDY5_ERISI</name>
<dbReference type="PRINTS" id="PR00376">
    <property type="entry name" value="IL1BCENZYME"/>
</dbReference>
<dbReference type="InterPro" id="IPR002398">
    <property type="entry name" value="Pept_C14"/>
</dbReference>
<keyword evidence="5" id="KW-0865">Zymogen</keyword>
<dbReference type="GO" id="GO:0005737">
    <property type="term" value="C:cytoplasm"/>
    <property type="evidence" value="ECO:0007669"/>
    <property type="project" value="TreeGrafter"/>
</dbReference>
<dbReference type="GO" id="GO:0043525">
    <property type="term" value="P:positive regulation of neuron apoptotic process"/>
    <property type="evidence" value="ECO:0007669"/>
    <property type="project" value="TreeGrafter"/>
</dbReference>
<dbReference type="InterPro" id="IPR011600">
    <property type="entry name" value="Pept_C14_caspase"/>
</dbReference>
<dbReference type="SUPFAM" id="SSF52129">
    <property type="entry name" value="Caspase-like"/>
    <property type="match status" value="1"/>
</dbReference>
<dbReference type="EMBL" id="KT161946">
    <property type="protein sequence ID" value="AKS36883.1"/>
    <property type="molecule type" value="mRNA"/>
</dbReference>
<keyword evidence="2" id="KW-0645">Protease</keyword>
<dbReference type="PROSITE" id="PS50207">
    <property type="entry name" value="CASPASE_P10"/>
    <property type="match status" value="1"/>
</dbReference>
<evidence type="ECO:0000256" key="5">
    <source>
        <dbReference type="ARBA" id="ARBA00023145"/>
    </source>
</evidence>
<keyword evidence="3" id="KW-0378">Hydrolase</keyword>
<feature type="region of interest" description="Disordered" evidence="7">
    <location>
        <begin position="1"/>
        <end position="69"/>
    </location>
</feature>
<evidence type="ECO:0000256" key="3">
    <source>
        <dbReference type="ARBA" id="ARBA00022801"/>
    </source>
</evidence>
<dbReference type="PANTHER" id="PTHR10454:SF232">
    <property type="entry name" value="AT03047P-RELATED"/>
    <property type="match status" value="1"/>
</dbReference>
<dbReference type="InterPro" id="IPR016129">
    <property type="entry name" value="Caspase_his_AS"/>
</dbReference>
<evidence type="ECO:0000256" key="7">
    <source>
        <dbReference type="SAM" id="MobiDB-lite"/>
    </source>
</evidence>
<proteinExistence type="evidence at transcript level"/>
<dbReference type="InterPro" id="IPR029030">
    <property type="entry name" value="Caspase-like_dom_sf"/>
</dbReference>
<sequence>MDSSSGKGDYPHHKVQYENFPQADPQPANPPPEEMESGPEENINRKGEEQVAADGMFPDEESLVPDDSDARWMGFGRPIKERPNAVMPVKRDATEYNMNHKKRGTAIILVHDRFDSDLKPRDCARRDTDIIKNALTCLSFHVEEYWNLTRSGLYRKLNEVSCRDHQDSDCLVIVFMSHGGVDHFNKEYLCTRDGSFDTTELWKSFTADKCPSLAGKPKLFFIQACRGMRTDKGVRMKHPKGLGVQTDSYSKPDNYVIPLHADMLIMWASYPGMYAFKSNNNGISGSVFIHFLAKVFSEDGRSADLPTLLLRVTREVATLYESYHPDNKDLDQNKQIPYIVSTLMRKVYFPVKT</sequence>
<dbReference type="GO" id="GO:0006508">
    <property type="term" value="P:proteolysis"/>
    <property type="evidence" value="ECO:0007669"/>
    <property type="project" value="UniProtKB-KW"/>
</dbReference>
<feature type="domain" description="Caspase family p20" evidence="9">
    <location>
        <begin position="102"/>
        <end position="229"/>
    </location>
</feature>
<protein>
    <submittedName>
        <fullName evidence="10">Caspase 7</fullName>
    </submittedName>
</protein>
<evidence type="ECO:0000313" key="10">
    <source>
        <dbReference type="EMBL" id="AKS36883.1"/>
    </source>
</evidence>
<evidence type="ECO:0000256" key="6">
    <source>
        <dbReference type="RuleBase" id="RU003971"/>
    </source>
</evidence>
<evidence type="ECO:0000259" key="8">
    <source>
        <dbReference type="PROSITE" id="PS50207"/>
    </source>
</evidence>
<reference evidence="10" key="1">
    <citation type="submission" date="2015-06" db="EMBL/GenBank/DDBJ databases">
        <title>Cell apoptosis mechanism of testis in Eriocheir sinensis induced by toxicity of cadmium.</title>
        <authorList>
            <person name="Xu Y.-R."/>
            <person name="Yang W.-X."/>
        </authorList>
    </citation>
    <scope>NUCLEOTIDE SEQUENCE</scope>
</reference>